<dbReference type="InterPro" id="IPR036961">
    <property type="entry name" value="Kinesin_motor_dom_sf"/>
</dbReference>
<protein>
    <submittedName>
        <fullName evidence="10">Kinesin-like protein KIF27</fullName>
    </submittedName>
</protein>
<dbReference type="InterPro" id="IPR027640">
    <property type="entry name" value="Kinesin-like_fam"/>
</dbReference>
<evidence type="ECO:0000256" key="4">
    <source>
        <dbReference type="ARBA" id="ARBA00022840"/>
    </source>
</evidence>
<dbReference type="InterPro" id="IPR001752">
    <property type="entry name" value="Kinesin_motor_dom"/>
</dbReference>
<keyword evidence="4 7" id="KW-0067">ATP-binding</keyword>
<reference evidence="10" key="1">
    <citation type="submission" date="2025-08" db="UniProtKB">
        <authorList>
            <consortium name="RefSeq"/>
        </authorList>
    </citation>
    <scope>IDENTIFICATION</scope>
    <source>
        <tissue evidence="10">Muscle</tissue>
    </source>
</reference>
<dbReference type="GeneID" id="106473525"/>
<proteinExistence type="inferred from homology"/>
<dbReference type="Gene3D" id="3.40.850.10">
    <property type="entry name" value="Kinesin motor domain"/>
    <property type="match status" value="1"/>
</dbReference>
<evidence type="ECO:0000256" key="7">
    <source>
        <dbReference type="PROSITE-ProRule" id="PRU00283"/>
    </source>
</evidence>
<name>A0ABM1TP48_LIMPO</name>
<evidence type="ECO:0000259" key="8">
    <source>
        <dbReference type="PROSITE" id="PS50067"/>
    </source>
</evidence>
<dbReference type="PRINTS" id="PR00380">
    <property type="entry name" value="KINESINHEAVY"/>
</dbReference>
<dbReference type="Pfam" id="PF00225">
    <property type="entry name" value="Kinesin"/>
    <property type="match status" value="1"/>
</dbReference>
<dbReference type="Proteomes" id="UP000694941">
    <property type="component" value="Unplaced"/>
</dbReference>
<organism evidence="9 10">
    <name type="scientific">Limulus polyphemus</name>
    <name type="common">Atlantic horseshoe crab</name>
    <dbReference type="NCBI Taxonomy" id="6850"/>
    <lineage>
        <taxon>Eukaryota</taxon>
        <taxon>Metazoa</taxon>
        <taxon>Ecdysozoa</taxon>
        <taxon>Arthropoda</taxon>
        <taxon>Chelicerata</taxon>
        <taxon>Merostomata</taxon>
        <taxon>Xiphosura</taxon>
        <taxon>Limulidae</taxon>
        <taxon>Limulus</taxon>
    </lineage>
</organism>
<dbReference type="RefSeq" id="XP_022257654.1">
    <property type="nucleotide sequence ID" value="XM_022401946.1"/>
</dbReference>
<keyword evidence="3 7" id="KW-0547">Nucleotide-binding</keyword>
<keyword evidence="6" id="KW-0206">Cytoskeleton</keyword>
<keyword evidence="9" id="KW-1185">Reference proteome</keyword>
<evidence type="ECO:0000256" key="5">
    <source>
        <dbReference type="ARBA" id="ARBA00023054"/>
    </source>
</evidence>
<keyword evidence="2" id="KW-0963">Cytoplasm</keyword>
<comment type="subcellular location">
    <subcellularLocation>
        <location evidence="1">Cytoplasm</location>
        <location evidence="1">Cytoskeleton</location>
    </subcellularLocation>
</comment>
<dbReference type="InterPro" id="IPR027417">
    <property type="entry name" value="P-loop_NTPase"/>
</dbReference>
<accession>A0ABM1TP48</accession>
<feature type="domain" description="Kinesin motor" evidence="8">
    <location>
        <begin position="5"/>
        <end position="232"/>
    </location>
</feature>
<feature type="binding site" evidence="7">
    <location>
        <begin position="88"/>
        <end position="95"/>
    </location>
    <ligand>
        <name>ATP</name>
        <dbReference type="ChEBI" id="CHEBI:30616"/>
    </ligand>
</feature>
<dbReference type="PANTHER" id="PTHR47969">
    <property type="entry name" value="CHROMOSOME-ASSOCIATED KINESIN KIF4A-RELATED"/>
    <property type="match status" value="1"/>
</dbReference>
<keyword evidence="5" id="KW-0175">Coiled coil</keyword>
<comment type="similarity">
    <text evidence="7">Belongs to the TRAFAC class myosin-kinesin ATPase superfamily. Kinesin family.</text>
</comment>
<dbReference type="PROSITE" id="PS50067">
    <property type="entry name" value="KINESIN_MOTOR_2"/>
    <property type="match status" value="1"/>
</dbReference>
<sequence>MIENRVKVAVRVRPFLPHDCERLDGKRFQHYLETCPEKGQLIALENYCFTFDTVFPLDASQEDVFNTSVYPLLENYFSGCNATVFAYGQTGSGKTYTIGTCDPTLLEDYHHGIIPQAVRAIFKRKQDIENINSSSELVVMVSHLEIYREELFDLLNPSMIKDLSVRDNENGATIVKGIHKIRCSNYEQVLECLRNGSASRHTGSTLMNAHSSRSHSIFTIYLEDNSGVRRQD</sequence>
<dbReference type="SUPFAM" id="SSF52540">
    <property type="entry name" value="P-loop containing nucleoside triphosphate hydrolases"/>
    <property type="match status" value="1"/>
</dbReference>
<evidence type="ECO:0000256" key="1">
    <source>
        <dbReference type="ARBA" id="ARBA00004245"/>
    </source>
</evidence>
<gene>
    <name evidence="10" type="primary">LOC106473525</name>
</gene>
<evidence type="ECO:0000313" key="9">
    <source>
        <dbReference type="Proteomes" id="UP000694941"/>
    </source>
</evidence>
<dbReference type="SMART" id="SM00129">
    <property type="entry name" value="KISc"/>
    <property type="match status" value="1"/>
</dbReference>
<evidence type="ECO:0000256" key="2">
    <source>
        <dbReference type="ARBA" id="ARBA00022490"/>
    </source>
</evidence>
<evidence type="ECO:0000256" key="3">
    <source>
        <dbReference type="ARBA" id="ARBA00022741"/>
    </source>
</evidence>
<evidence type="ECO:0000313" key="10">
    <source>
        <dbReference type="RefSeq" id="XP_022257654.1"/>
    </source>
</evidence>
<dbReference type="PANTHER" id="PTHR47969:SF15">
    <property type="entry name" value="CHROMOSOME-ASSOCIATED KINESIN KIF4A-RELATED"/>
    <property type="match status" value="1"/>
</dbReference>
<evidence type="ECO:0000256" key="6">
    <source>
        <dbReference type="ARBA" id="ARBA00023212"/>
    </source>
</evidence>
<keyword evidence="7" id="KW-0505">Motor protein</keyword>